<dbReference type="EMBL" id="AMZH03000322">
    <property type="protein sequence ID" value="RRT84352.1"/>
    <property type="molecule type" value="Genomic_DNA"/>
</dbReference>
<evidence type="ECO:0000313" key="4">
    <source>
        <dbReference type="Proteomes" id="UP000287651"/>
    </source>
</evidence>
<evidence type="ECO:0000259" key="2">
    <source>
        <dbReference type="SMART" id="SM00499"/>
    </source>
</evidence>
<dbReference type="GO" id="GO:0009627">
    <property type="term" value="P:systemic acquired resistance"/>
    <property type="evidence" value="ECO:0007669"/>
    <property type="project" value="InterPro"/>
</dbReference>
<dbReference type="InterPro" id="IPR039265">
    <property type="entry name" value="DIR1-like"/>
</dbReference>
<proteinExistence type="predicted"/>
<sequence>MERKLRSVALTVAVVLAVAACTMEMGTVAAQSLCKMSQEGVEACKPCISTVKPAEQPSDACCAALKQADLPCLCYYKNSNLLPYLGIDPKRAMQLPAKCSMVLPQQC</sequence>
<dbReference type="PANTHER" id="PTHR33122">
    <property type="entry name" value="LIPID BINDING PROTEIN-RELATED"/>
    <property type="match status" value="1"/>
</dbReference>
<keyword evidence="1" id="KW-0732">Signal</keyword>
<protein>
    <recommendedName>
        <fullName evidence="2">Bifunctional inhibitor/plant lipid transfer protein/seed storage helical domain-containing protein</fullName>
    </recommendedName>
</protein>
<feature type="chain" id="PRO_5019044823" description="Bifunctional inhibitor/plant lipid transfer protein/seed storage helical domain-containing protein" evidence="1">
    <location>
        <begin position="31"/>
        <end position="107"/>
    </location>
</feature>
<dbReference type="SUPFAM" id="SSF47699">
    <property type="entry name" value="Bifunctional inhibitor/lipid-transfer protein/seed storage 2S albumin"/>
    <property type="match status" value="1"/>
</dbReference>
<dbReference type="Gene3D" id="1.10.110.10">
    <property type="entry name" value="Plant lipid-transfer and hydrophobic proteins"/>
    <property type="match status" value="1"/>
</dbReference>
<dbReference type="InterPro" id="IPR036312">
    <property type="entry name" value="Bifun_inhib/LTP/seed_sf"/>
</dbReference>
<dbReference type="PROSITE" id="PS51257">
    <property type="entry name" value="PROKAR_LIPOPROTEIN"/>
    <property type="match status" value="1"/>
</dbReference>
<organism evidence="3 4">
    <name type="scientific">Ensete ventricosum</name>
    <name type="common">Abyssinian banana</name>
    <name type="synonym">Musa ensete</name>
    <dbReference type="NCBI Taxonomy" id="4639"/>
    <lineage>
        <taxon>Eukaryota</taxon>
        <taxon>Viridiplantae</taxon>
        <taxon>Streptophyta</taxon>
        <taxon>Embryophyta</taxon>
        <taxon>Tracheophyta</taxon>
        <taxon>Spermatophyta</taxon>
        <taxon>Magnoliopsida</taxon>
        <taxon>Liliopsida</taxon>
        <taxon>Zingiberales</taxon>
        <taxon>Musaceae</taxon>
        <taxon>Ensete</taxon>
    </lineage>
</organism>
<dbReference type="InterPro" id="IPR044741">
    <property type="entry name" value="NsLTP-like"/>
</dbReference>
<reference evidence="3 4" key="1">
    <citation type="journal article" date="2014" name="Agronomy (Basel)">
        <title>A Draft Genome Sequence for Ensete ventricosum, the Drought-Tolerant Tree Against Hunger.</title>
        <authorList>
            <person name="Harrison J."/>
            <person name="Moore K.A."/>
            <person name="Paszkiewicz K."/>
            <person name="Jones T."/>
            <person name="Grant M."/>
            <person name="Ambacheew D."/>
            <person name="Muzemil S."/>
            <person name="Studholme D.J."/>
        </authorList>
    </citation>
    <scope>NUCLEOTIDE SEQUENCE [LARGE SCALE GENOMIC DNA]</scope>
</reference>
<dbReference type="Proteomes" id="UP000287651">
    <property type="component" value="Unassembled WGS sequence"/>
</dbReference>
<gene>
    <name evidence="3" type="ORF">B296_00004643</name>
</gene>
<feature type="domain" description="Bifunctional inhibitor/plant lipid transfer protein/seed storage helical" evidence="2">
    <location>
        <begin position="34"/>
        <end position="107"/>
    </location>
</feature>
<dbReference type="InterPro" id="IPR016140">
    <property type="entry name" value="Bifunc_inhib/LTP/seed_store"/>
</dbReference>
<dbReference type="CDD" id="cd04660">
    <property type="entry name" value="nsLTP_like"/>
    <property type="match status" value="1"/>
</dbReference>
<evidence type="ECO:0000313" key="3">
    <source>
        <dbReference type="EMBL" id="RRT84352.1"/>
    </source>
</evidence>
<dbReference type="GO" id="GO:0005504">
    <property type="term" value="F:fatty acid binding"/>
    <property type="evidence" value="ECO:0007669"/>
    <property type="project" value="InterPro"/>
</dbReference>
<accession>A0A427B796</accession>
<feature type="signal peptide" evidence="1">
    <location>
        <begin position="1"/>
        <end position="30"/>
    </location>
</feature>
<dbReference type="AlphaFoldDB" id="A0A427B796"/>
<dbReference type="Pfam" id="PF14368">
    <property type="entry name" value="LTP_2"/>
    <property type="match status" value="1"/>
</dbReference>
<dbReference type="PANTHER" id="PTHR33122:SF60">
    <property type="entry name" value="LIPID-TRANSFER PROTEIN DIR1-RELATED"/>
    <property type="match status" value="1"/>
</dbReference>
<name>A0A427B796_ENSVE</name>
<comment type="caution">
    <text evidence="3">The sequence shown here is derived from an EMBL/GenBank/DDBJ whole genome shotgun (WGS) entry which is preliminary data.</text>
</comment>
<evidence type="ECO:0000256" key="1">
    <source>
        <dbReference type="SAM" id="SignalP"/>
    </source>
</evidence>
<dbReference type="SMART" id="SM00499">
    <property type="entry name" value="AAI"/>
    <property type="match status" value="1"/>
</dbReference>